<keyword evidence="1" id="KW-0175">Coiled coil</keyword>
<comment type="caution">
    <text evidence="3">The sequence shown here is derived from an EMBL/GenBank/DDBJ whole genome shotgun (WGS) entry which is preliminary data.</text>
</comment>
<feature type="domain" description="DUF2383" evidence="2">
    <location>
        <begin position="15"/>
        <end position="124"/>
    </location>
</feature>
<keyword evidence="4" id="KW-1185">Reference proteome</keyword>
<evidence type="ECO:0000313" key="4">
    <source>
        <dbReference type="Proteomes" id="UP000321080"/>
    </source>
</evidence>
<reference evidence="3 4" key="1">
    <citation type="submission" date="2019-08" db="EMBL/GenBank/DDBJ databases">
        <title>Seonamhaeicola sediminis sp. nov., isolated from marine sediment.</title>
        <authorList>
            <person name="Cao W.R."/>
        </authorList>
    </citation>
    <scope>NUCLEOTIDE SEQUENCE [LARGE SCALE GENOMIC DNA]</scope>
    <source>
        <strain evidence="3 4">1505</strain>
    </source>
</reference>
<dbReference type="OrthoDB" id="282393at2"/>
<evidence type="ECO:0000259" key="2">
    <source>
        <dbReference type="Pfam" id="PF09537"/>
    </source>
</evidence>
<dbReference type="InterPro" id="IPR019052">
    <property type="entry name" value="DUF2383"/>
</dbReference>
<dbReference type="EMBL" id="VRKQ01000010">
    <property type="protein sequence ID" value="TXG36769.1"/>
    <property type="molecule type" value="Genomic_DNA"/>
</dbReference>
<accession>A0A5C7GH96</accession>
<evidence type="ECO:0000256" key="1">
    <source>
        <dbReference type="SAM" id="Coils"/>
    </source>
</evidence>
<dbReference type="Gene3D" id="1.20.1260.10">
    <property type="match status" value="1"/>
</dbReference>
<dbReference type="Proteomes" id="UP000321080">
    <property type="component" value="Unassembled WGS sequence"/>
</dbReference>
<feature type="coiled-coil region" evidence="1">
    <location>
        <begin position="16"/>
        <end position="81"/>
    </location>
</feature>
<evidence type="ECO:0000313" key="3">
    <source>
        <dbReference type="EMBL" id="TXG36769.1"/>
    </source>
</evidence>
<organism evidence="3 4">
    <name type="scientific">Seonamhaeicola maritimus</name>
    <dbReference type="NCBI Taxonomy" id="2591822"/>
    <lineage>
        <taxon>Bacteria</taxon>
        <taxon>Pseudomonadati</taxon>
        <taxon>Bacteroidota</taxon>
        <taxon>Flavobacteriia</taxon>
        <taxon>Flavobacteriales</taxon>
        <taxon>Flavobacteriaceae</taxon>
    </lineage>
</organism>
<gene>
    <name evidence="3" type="ORF">FUA22_09320</name>
</gene>
<sequence>MLSKLKSRVVKRIGQIVEKLNELVILNEEVENAYKKASSKLENNYTKTYAKEKSLERGEFVRFLKNELTKLEANDENLIALKRKFHMVRLNFRKFIKIENDAEFLGKVYEIEVLSINKYDDLLSQINLPLTLCKLLLKQRDFLQARLHVMERGELVVSSS</sequence>
<dbReference type="AlphaFoldDB" id="A0A5C7GH96"/>
<dbReference type="InterPro" id="IPR012347">
    <property type="entry name" value="Ferritin-like"/>
</dbReference>
<protein>
    <submittedName>
        <fullName evidence="3">DUF2383 domain-containing protein</fullName>
    </submittedName>
</protein>
<name>A0A5C7GH96_9FLAO</name>
<dbReference type="Pfam" id="PF09537">
    <property type="entry name" value="DUF2383"/>
    <property type="match status" value="1"/>
</dbReference>
<proteinExistence type="predicted"/>